<dbReference type="AlphaFoldDB" id="A0A1I3SK87"/>
<dbReference type="PANTHER" id="PTHR35330">
    <property type="entry name" value="SIROHEME BIOSYNTHESIS PROTEIN MET8"/>
    <property type="match status" value="1"/>
</dbReference>
<sequence length="229" mass="25398">MRYYPLLLDLTGMRCLVVGAGEVGLRKIEGLLQCGPELVTAIDPAPPNTELTELLARQGNFSYEQRPFAETDLDRARLVFACTSDRAVNAGIGRICMKRGILCNMTDAPEHGSFVLPASITRGDLTISISTSGTSPALARVIRRDLETRYGPEYETMTRLLADIRTALLALGRSSDENREIFRRLAASSLPDLIKNDDRHGCLELLRNVLPTDLHTRIGEWCDDCFPTF</sequence>
<evidence type="ECO:0000256" key="4">
    <source>
        <dbReference type="ARBA" id="ARBA00023027"/>
    </source>
</evidence>
<organism evidence="8 9">
    <name type="scientific">Desulfomicrobium apsheronum</name>
    <dbReference type="NCBI Taxonomy" id="52560"/>
    <lineage>
        <taxon>Bacteria</taxon>
        <taxon>Pseudomonadati</taxon>
        <taxon>Thermodesulfobacteriota</taxon>
        <taxon>Desulfovibrionia</taxon>
        <taxon>Desulfovibrionales</taxon>
        <taxon>Desulfomicrobiaceae</taxon>
        <taxon>Desulfomicrobium</taxon>
    </lineage>
</organism>
<dbReference type="EMBL" id="FORX01000004">
    <property type="protein sequence ID" value="SFJ57847.1"/>
    <property type="molecule type" value="Genomic_DNA"/>
</dbReference>
<reference evidence="9" key="1">
    <citation type="submission" date="2016-10" db="EMBL/GenBank/DDBJ databases">
        <authorList>
            <person name="Varghese N."/>
            <person name="Submissions S."/>
        </authorList>
    </citation>
    <scope>NUCLEOTIDE SEQUENCE [LARGE SCALE GENOMIC DNA]</scope>
    <source>
        <strain evidence="9">DSM 5918</strain>
    </source>
</reference>
<name>A0A1I3SK87_9BACT</name>
<gene>
    <name evidence="8" type="ORF">SAMN04488082_104156</name>
</gene>
<dbReference type="GO" id="GO:0043115">
    <property type="term" value="F:precorrin-2 dehydrogenase activity"/>
    <property type="evidence" value="ECO:0007669"/>
    <property type="project" value="UniProtKB-EC"/>
</dbReference>
<dbReference type="Gene3D" id="1.10.8.610">
    <property type="entry name" value="SirC, precorrin-2 dehydrogenase, C-terminal helical domain-like"/>
    <property type="match status" value="1"/>
</dbReference>
<keyword evidence="9" id="KW-1185">Reference proteome</keyword>
<dbReference type="UniPathway" id="UPA00262">
    <property type="reaction ID" value="UER00222"/>
</dbReference>
<evidence type="ECO:0000259" key="7">
    <source>
        <dbReference type="Pfam" id="PF14824"/>
    </source>
</evidence>
<dbReference type="InterPro" id="IPR042518">
    <property type="entry name" value="SirC_C"/>
</dbReference>
<dbReference type="RefSeq" id="WP_092373264.1">
    <property type="nucleotide sequence ID" value="NZ_FORX01000004.1"/>
</dbReference>
<evidence type="ECO:0000256" key="5">
    <source>
        <dbReference type="ARBA" id="ARBA00023244"/>
    </source>
</evidence>
<proteinExistence type="predicted"/>
<comment type="catalytic activity">
    <reaction evidence="6">
        <text>precorrin-2 + NAD(+) = sirohydrochlorin + NADH + 2 H(+)</text>
        <dbReference type="Rhea" id="RHEA:15613"/>
        <dbReference type="ChEBI" id="CHEBI:15378"/>
        <dbReference type="ChEBI" id="CHEBI:57540"/>
        <dbReference type="ChEBI" id="CHEBI:57945"/>
        <dbReference type="ChEBI" id="CHEBI:58351"/>
        <dbReference type="ChEBI" id="CHEBI:58827"/>
        <dbReference type="EC" id="1.3.1.76"/>
    </reaction>
</comment>
<evidence type="ECO:0000256" key="2">
    <source>
        <dbReference type="ARBA" id="ARBA00012400"/>
    </source>
</evidence>
<dbReference type="EC" id="1.3.1.76" evidence="2"/>
<dbReference type="PANTHER" id="PTHR35330:SF1">
    <property type="entry name" value="SIROHEME BIOSYNTHESIS PROTEIN MET8"/>
    <property type="match status" value="1"/>
</dbReference>
<dbReference type="InterPro" id="IPR006367">
    <property type="entry name" value="Sirohaem_synthase_N"/>
</dbReference>
<evidence type="ECO:0000313" key="8">
    <source>
        <dbReference type="EMBL" id="SFJ57847.1"/>
    </source>
</evidence>
<dbReference type="OrthoDB" id="9815856at2"/>
<dbReference type="SUPFAM" id="SSF75615">
    <property type="entry name" value="Siroheme synthase middle domains-like"/>
    <property type="match status" value="1"/>
</dbReference>
<dbReference type="GO" id="GO:0019354">
    <property type="term" value="P:siroheme biosynthetic process"/>
    <property type="evidence" value="ECO:0007669"/>
    <property type="project" value="UniProtKB-UniPathway"/>
</dbReference>
<comment type="pathway">
    <text evidence="1">Porphyrin-containing compound metabolism; siroheme biosynthesis; sirohydrochlorin from precorrin-2: step 1/1.</text>
</comment>
<keyword evidence="5" id="KW-0627">Porphyrin biosynthesis</keyword>
<keyword evidence="3" id="KW-0560">Oxidoreductase</keyword>
<dbReference type="Pfam" id="PF13241">
    <property type="entry name" value="NAD_binding_7"/>
    <property type="match status" value="1"/>
</dbReference>
<dbReference type="SUPFAM" id="SSF51735">
    <property type="entry name" value="NAD(P)-binding Rossmann-fold domains"/>
    <property type="match status" value="1"/>
</dbReference>
<dbReference type="Pfam" id="PF14824">
    <property type="entry name" value="Sirohm_synth_M"/>
    <property type="match status" value="1"/>
</dbReference>
<dbReference type="InterPro" id="IPR028281">
    <property type="entry name" value="Sirohaem_synthase_central"/>
</dbReference>
<dbReference type="InterPro" id="IPR028161">
    <property type="entry name" value="Met8-like"/>
</dbReference>
<evidence type="ECO:0000256" key="1">
    <source>
        <dbReference type="ARBA" id="ARBA00005010"/>
    </source>
</evidence>
<dbReference type="Gene3D" id="3.40.50.720">
    <property type="entry name" value="NAD(P)-binding Rossmann-like Domain"/>
    <property type="match status" value="1"/>
</dbReference>
<evidence type="ECO:0000313" key="9">
    <source>
        <dbReference type="Proteomes" id="UP000198635"/>
    </source>
</evidence>
<dbReference type="STRING" id="52560.SAMN04488082_104156"/>
<feature type="domain" description="Siroheme synthase central" evidence="7">
    <location>
        <begin position="122"/>
        <end position="147"/>
    </location>
</feature>
<protein>
    <recommendedName>
        <fullName evidence="2">precorrin-2 dehydrogenase</fullName>
        <ecNumber evidence="2">1.3.1.76</ecNumber>
    </recommendedName>
</protein>
<evidence type="ECO:0000256" key="3">
    <source>
        <dbReference type="ARBA" id="ARBA00023002"/>
    </source>
</evidence>
<dbReference type="Proteomes" id="UP000198635">
    <property type="component" value="Unassembled WGS sequence"/>
</dbReference>
<keyword evidence="4" id="KW-0520">NAD</keyword>
<accession>A0A1I3SK87</accession>
<dbReference type="InterPro" id="IPR036291">
    <property type="entry name" value="NAD(P)-bd_dom_sf"/>
</dbReference>
<dbReference type="GO" id="GO:0004325">
    <property type="term" value="F:ferrochelatase activity"/>
    <property type="evidence" value="ECO:0007669"/>
    <property type="project" value="InterPro"/>
</dbReference>
<evidence type="ECO:0000256" key="6">
    <source>
        <dbReference type="ARBA" id="ARBA00047561"/>
    </source>
</evidence>
<dbReference type="NCBIfam" id="TIGR01470">
    <property type="entry name" value="cysG_Nterm"/>
    <property type="match status" value="1"/>
</dbReference>